<comment type="subcellular location">
    <subcellularLocation>
        <location evidence="1">Cell membrane</location>
        <topology evidence="1">Multi-pass membrane protein</topology>
    </subcellularLocation>
</comment>
<name>A0A1I0FFY4_9BACI</name>
<reference evidence="10 11" key="1">
    <citation type="submission" date="2016-10" db="EMBL/GenBank/DDBJ databases">
        <authorList>
            <person name="de Groot N.N."/>
        </authorList>
    </citation>
    <scope>NUCLEOTIDE SEQUENCE [LARGE SCALE GENOMIC DNA]</scope>
    <source>
        <strain evidence="10 11">IBRC-M 10780</strain>
    </source>
</reference>
<evidence type="ECO:0000313" key="11">
    <source>
        <dbReference type="Proteomes" id="UP000198618"/>
    </source>
</evidence>
<feature type="transmembrane region" description="Helical" evidence="8">
    <location>
        <begin position="174"/>
        <end position="196"/>
    </location>
</feature>
<organism evidence="10 11">
    <name type="scientific">Oceanobacillus limi</name>
    <dbReference type="NCBI Taxonomy" id="930131"/>
    <lineage>
        <taxon>Bacteria</taxon>
        <taxon>Bacillati</taxon>
        <taxon>Bacillota</taxon>
        <taxon>Bacilli</taxon>
        <taxon>Bacillales</taxon>
        <taxon>Bacillaceae</taxon>
        <taxon>Oceanobacillus</taxon>
    </lineage>
</organism>
<dbReference type="GO" id="GO:0005886">
    <property type="term" value="C:plasma membrane"/>
    <property type="evidence" value="ECO:0007669"/>
    <property type="project" value="UniProtKB-SubCell"/>
</dbReference>
<dbReference type="PANTHER" id="PTHR30294">
    <property type="entry name" value="MEMBRANE COMPONENT OF ABC TRANSPORTER YHHJ-RELATED"/>
    <property type="match status" value="1"/>
</dbReference>
<keyword evidence="6 8" id="KW-1133">Transmembrane helix</keyword>
<dbReference type="STRING" id="930131.SAMN05216389_11523"/>
<keyword evidence="3" id="KW-0813">Transport</keyword>
<evidence type="ECO:0000256" key="2">
    <source>
        <dbReference type="ARBA" id="ARBA00007783"/>
    </source>
</evidence>
<feature type="transmembrane region" description="Helical" evidence="8">
    <location>
        <begin position="343"/>
        <end position="361"/>
    </location>
</feature>
<evidence type="ECO:0000259" key="9">
    <source>
        <dbReference type="PROSITE" id="PS51012"/>
    </source>
</evidence>
<proteinExistence type="inferred from homology"/>
<evidence type="ECO:0000313" key="10">
    <source>
        <dbReference type="EMBL" id="SET56905.1"/>
    </source>
</evidence>
<dbReference type="OrthoDB" id="266913at2"/>
<evidence type="ECO:0000256" key="1">
    <source>
        <dbReference type="ARBA" id="ARBA00004651"/>
    </source>
</evidence>
<evidence type="ECO:0000256" key="6">
    <source>
        <dbReference type="ARBA" id="ARBA00022989"/>
    </source>
</evidence>
<keyword evidence="7 8" id="KW-0472">Membrane</keyword>
<dbReference type="Pfam" id="PF12698">
    <property type="entry name" value="ABC2_membrane_3"/>
    <property type="match status" value="1"/>
</dbReference>
<dbReference type="PANTHER" id="PTHR30294:SF29">
    <property type="entry name" value="MULTIDRUG ABC TRANSPORTER PERMEASE YBHS-RELATED"/>
    <property type="match status" value="1"/>
</dbReference>
<evidence type="ECO:0000256" key="3">
    <source>
        <dbReference type="ARBA" id="ARBA00022448"/>
    </source>
</evidence>
<dbReference type="EMBL" id="FOHE01000015">
    <property type="protein sequence ID" value="SET56905.1"/>
    <property type="molecule type" value="Genomic_DNA"/>
</dbReference>
<feature type="transmembrane region" description="Helical" evidence="8">
    <location>
        <begin position="281"/>
        <end position="300"/>
    </location>
</feature>
<comment type="similarity">
    <text evidence="2">Belongs to the ABC-2 integral membrane protein family.</text>
</comment>
<evidence type="ECO:0000256" key="4">
    <source>
        <dbReference type="ARBA" id="ARBA00022475"/>
    </source>
</evidence>
<dbReference type="PROSITE" id="PS51012">
    <property type="entry name" value="ABC_TM2"/>
    <property type="match status" value="1"/>
</dbReference>
<feature type="domain" description="ABC transmembrane type-2" evidence="9">
    <location>
        <begin position="137"/>
        <end position="364"/>
    </location>
</feature>
<keyword evidence="5 8" id="KW-0812">Transmembrane</keyword>
<accession>A0A1I0FFY4</accession>
<gene>
    <name evidence="10" type="ORF">SAMN05216389_11523</name>
</gene>
<evidence type="ECO:0000256" key="7">
    <source>
        <dbReference type="ARBA" id="ARBA00023136"/>
    </source>
</evidence>
<feature type="transmembrane region" description="Helical" evidence="8">
    <location>
        <begin position="216"/>
        <end position="239"/>
    </location>
</feature>
<dbReference type="Proteomes" id="UP000198618">
    <property type="component" value="Unassembled WGS sequence"/>
</dbReference>
<dbReference type="InterPro" id="IPR047817">
    <property type="entry name" value="ABC2_TM_bact-type"/>
</dbReference>
<dbReference type="GO" id="GO:0140359">
    <property type="term" value="F:ABC-type transporter activity"/>
    <property type="evidence" value="ECO:0007669"/>
    <property type="project" value="InterPro"/>
</dbReference>
<keyword evidence="11" id="KW-1185">Reference proteome</keyword>
<feature type="transmembrane region" description="Helical" evidence="8">
    <location>
        <begin position="251"/>
        <end position="275"/>
    </location>
</feature>
<keyword evidence="4" id="KW-1003">Cell membrane</keyword>
<evidence type="ECO:0000256" key="8">
    <source>
        <dbReference type="SAM" id="Phobius"/>
    </source>
</evidence>
<dbReference type="RefSeq" id="WP_090871201.1">
    <property type="nucleotide sequence ID" value="NZ_FOHE01000015.1"/>
</dbReference>
<dbReference type="InterPro" id="IPR051449">
    <property type="entry name" value="ABC-2_transporter_component"/>
</dbReference>
<dbReference type="InterPro" id="IPR013525">
    <property type="entry name" value="ABC2_TM"/>
</dbReference>
<sequence length="365" mass="40883">MFPVFKAQLRKDKRNPVTIILFIVASIAATLIFGNSTIESNTEVAIFSSGPSAKEIENKWENLLNKNESSTFVITEEDKAREDVIEGRRDVAIHVMENDYRLVTSSYMPQILLVEQQVQEVFRKEAQLVAAAGNENTDELRSDIEEYMEDPPLQVQTQTLNEADVSKHDMGIQLLFGFTLFIVMFTIGFKVNGITADKVNGIWNRMILSSVSKTSMYSGHLCYSFCIGFFQTLIVFLIFKYVMGYDLGNFSMILVIVAVYIVSMVSVAMLFTGILRTPEQFNMVFSSVIPIIPIISGVYMPPGTISNVFLQFIADLFPLTHAMDAVLHVAIHDAGWSDITLPLVIMLLIGVVSMGVGINMVERRK</sequence>
<dbReference type="AlphaFoldDB" id="A0A1I0FFY4"/>
<protein>
    <submittedName>
        <fullName evidence="10">ABC-2 type transport system permease protein</fullName>
    </submittedName>
</protein>
<feature type="transmembrane region" description="Helical" evidence="8">
    <location>
        <begin position="16"/>
        <end position="34"/>
    </location>
</feature>
<evidence type="ECO:0000256" key="5">
    <source>
        <dbReference type="ARBA" id="ARBA00022692"/>
    </source>
</evidence>